<keyword evidence="1" id="KW-0732">Signal</keyword>
<dbReference type="EMBL" id="JAGPXD010000002">
    <property type="protein sequence ID" value="KAH7368801.1"/>
    <property type="molecule type" value="Genomic_DNA"/>
</dbReference>
<evidence type="ECO:0000256" key="1">
    <source>
        <dbReference type="SAM" id="SignalP"/>
    </source>
</evidence>
<evidence type="ECO:0000313" key="3">
    <source>
        <dbReference type="Proteomes" id="UP000813385"/>
    </source>
</evidence>
<sequence length="163" mass="18782">MRFFAFVTTLFASLQLCNANFYIWAVELHDLFGGVLEGYDVYDHPQKPSCSEVSKRNIWQARSDVSGSKTGVRCVGECDMVHNGNNVDVFEMHWTNNPLFHWTLYKSRGHPYKMYGLDGNVYGDCVVYSGEQFHCANFGAIHGHRKFHCRTRFTTQQILDGKR</sequence>
<gene>
    <name evidence="2" type="ORF">B0T11DRAFT_316869</name>
</gene>
<dbReference type="AlphaFoldDB" id="A0A8K0TNF1"/>
<proteinExistence type="predicted"/>
<evidence type="ECO:0000313" key="2">
    <source>
        <dbReference type="EMBL" id="KAH7368801.1"/>
    </source>
</evidence>
<keyword evidence="3" id="KW-1185">Reference proteome</keyword>
<name>A0A8K0TNF1_9PEZI</name>
<organism evidence="2 3">
    <name type="scientific">Plectosphaerella cucumerina</name>
    <dbReference type="NCBI Taxonomy" id="40658"/>
    <lineage>
        <taxon>Eukaryota</taxon>
        <taxon>Fungi</taxon>
        <taxon>Dikarya</taxon>
        <taxon>Ascomycota</taxon>
        <taxon>Pezizomycotina</taxon>
        <taxon>Sordariomycetes</taxon>
        <taxon>Hypocreomycetidae</taxon>
        <taxon>Glomerellales</taxon>
        <taxon>Plectosphaerellaceae</taxon>
        <taxon>Plectosphaerella</taxon>
    </lineage>
</organism>
<feature type="signal peptide" evidence="1">
    <location>
        <begin position="1"/>
        <end position="19"/>
    </location>
</feature>
<dbReference type="Proteomes" id="UP000813385">
    <property type="component" value="Unassembled WGS sequence"/>
</dbReference>
<comment type="caution">
    <text evidence="2">The sequence shown here is derived from an EMBL/GenBank/DDBJ whole genome shotgun (WGS) entry which is preliminary data.</text>
</comment>
<accession>A0A8K0TNF1</accession>
<protein>
    <submittedName>
        <fullName evidence="2">Uncharacterized protein</fullName>
    </submittedName>
</protein>
<dbReference type="OrthoDB" id="3770142at2759"/>
<feature type="chain" id="PRO_5035443352" evidence="1">
    <location>
        <begin position="20"/>
        <end position="163"/>
    </location>
</feature>
<reference evidence="2" key="1">
    <citation type="journal article" date="2021" name="Nat. Commun.">
        <title>Genetic determinants of endophytism in the Arabidopsis root mycobiome.</title>
        <authorList>
            <person name="Mesny F."/>
            <person name="Miyauchi S."/>
            <person name="Thiergart T."/>
            <person name="Pickel B."/>
            <person name="Atanasova L."/>
            <person name="Karlsson M."/>
            <person name="Huettel B."/>
            <person name="Barry K.W."/>
            <person name="Haridas S."/>
            <person name="Chen C."/>
            <person name="Bauer D."/>
            <person name="Andreopoulos W."/>
            <person name="Pangilinan J."/>
            <person name="LaButti K."/>
            <person name="Riley R."/>
            <person name="Lipzen A."/>
            <person name="Clum A."/>
            <person name="Drula E."/>
            <person name="Henrissat B."/>
            <person name="Kohler A."/>
            <person name="Grigoriev I.V."/>
            <person name="Martin F.M."/>
            <person name="Hacquard S."/>
        </authorList>
    </citation>
    <scope>NUCLEOTIDE SEQUENCE</scope>
    <source>
        <strain evidence="2">MPI-CAGE-AT-0016</strain>
    </source>
</reference>